<dbReference type="InterPro" id="IPR029063">
    <property type="entry name" value="SAM-dependent_MTases_sf"/>
</dbReference>
<feature type="region of interest" description="Disordered" evidence="4">
    <location>
        <begin position="1"/>
        <end position="31"/>
    </location>
</feature>
<feature type="domain" description="Polyketide synthase-like methyltransferase" evidence="5">
    <location>
        <begin position="60"/>
        <end position="299"/>
    </location>
</feature>
<evidence type="ECO:0000256" key="3">
    <source>
        <dbReference type="ARBA" id="ARBA00022691"/>
    </source>
</evidence>
<dbReference type="Pfam" id="PF08241">
    <property type="entry name" value="Methyltransf_11"/>
    <property type="match status" value="1"/>
</dbReference>
<evidence type="ECO:0000259" key="5">
    <source>
        <dbReference type="SMART" id="SM00828"/>
    </source>
</evidence>
<dbReference type="GO" id="GO:0008757">
    <property type="term" value="F:S-adenosylmethionine-dependent methyltransferase activity"/>
    <property type="evidence" value="ECO:0007669"/>
    <property type="project" value="InterPro"/>
</dbReference>
<evidence type="ECO:0000256" key="4">
    <source>
        <dbReference type="SAM" id="MobiDB-lite"/>
    </source>
</evidence>
<dbReference type="SUPFAM" id="SSF53335">
    <property type="entry name" value="S-adenosyl-L-methionine-dependent methyltransferases"/>
    <property type="match status" value="1"/>
</dbReference>
<evidence type="ECO:0000313" key="7">
    <source>
        <dbReference type="Proteomes" id="UP000002357"/>
    </source>
</evidence>
<keyword evidence="6" id="KW-0614">Plasmid</keyword>
<dbReference type="CDD" id="cd02440">
    <property type="entry name" value="AdoMet_MTases"/>
    <property type="match status" value="1"/>
</dbReference>
<keyword evidence="7" id="KW-1185">Reference proteome</keyword>
<keyword evidence="2 6" id="KW-0808">Transferase</keyword>
<dbReference type="PANTHER" id="PTHR44068:SF11">
    <property type="entry name" value="GERANYL DIPHOSPHATE 2-C-METHYLTRANSFERASE"/>
    <property type="match status" value="1"/>
</dbReference>
<protein>
    <submittedName>
        <fullName evidence="6">Staurosporine biosynthesis methyltransferase StaMA</fullName>
    </submittedName>
</protein>
<geneLocation type="plasmid" evidence="6 7">
    <name>pSCL4</name>
</geneLocation>
<dbReference type="GO" id="GO:0032259">
    <property type="term" value="P:methylation"/>
    <property type="evidence" value="ECO:0007669"/>
    <property type="project" value="UniProtKB-KW"/>
</dbReference>
<proteinExistence type="predicted"/>
<name>D5SL07_STRCL</name>
<dbReference type="SMART" id="SM00828">
    <property type="entry name" value="PKS_MT"/>
    <property type="match status" value="1"/>
</dbReference>
<reference evidence="6 7" key="1">
    <citation type="journal article" date="2010" name="Genome Biol. Evol.">
        <title>The sequence of a 1.8-mb bacterial linear plasmid reveals a rich evolutionary reservoir of secondary metabolic pathways.</title>
        <authorList>
            <person name="Medema M.H."/>
            <person name="Trefzer A."/>
            <person name="Kovalchuk A."/>
            <person name="van den Berg M."/>
            <person name="Mueller U."/>
            <person name="Heijne W."/>
            <person name="Wu L."/>
            <person name="Alam M.T."/>
            <person name="Ronning C.M."/>
            <person name="Nierman W.C."/>
            <person name="Bovenberg R.A.L."/>
            <person name="Breitling R."/>
            <person name="Takano E."/>
        </authorList>
    </citation>
    <scope>NUCLEOTIDE SEQUENCE [LARGE SCALE GENOMIC DNA]</scope>
    <source>
        <strain evidence="7">ATCC 27064 / DSM 738 / JCM 4710 / NBRC 13307 / NCIMB 12785 / NRRL 3585 / VKM Ac-602</strain>
        <plasmid evidence="6">pSCL4</plasmid>
    </source>
</reference>
<gene>
    <name evidence="6" type="primary">staMA</name>
    <name evidence="6" type="ORF">SCLAV_p1114</name>
</gene>
<keyword evidence="1 6" id="KW-0489">Methyltransferase</keyword>
<dbReference type="eggNOG" id="COG2230">
    <property type="taxonomic scope" value="Bacteria"/>
</dbReference>
<dbReference type="PANTHER" id="PTHR44068">
    <property type="entry name" value="ZGC:194242"/>
    <property type="match status" value="1"/>
</dbReference>
<organism evidence="6 7">
    <name type="scientific">Streptomyces clavuligerus</name>
    <dbReference type="NCBI Taxonomy" id="1901"/>
    <lineage>
        <taxon>Bacteria</taxon>
        <taxon>Bacillati</taxon>
        <taxon>Actinomycetota</taxon>
        <taxon>Actinomycetes</taxon>
        <taxon>Kitasatosporales</taxon>
        <taxon>Streptomycetaceae</taxon>
        <taxon>Streptomyces</taxon>
    </lineage>
</organism>
<dbReference type="AlphaFoldDB" id="D5SL07"/>
<evidence type="ECO:0000256" key="1">
    <source>
        <dbReference type="ARBA" id="ARBA00022603"/>
    </source>
</evidence>
<evidence type="ECO:0000256" key="2">
    <source>
        <dbReference type="ARBA" id="ARBA00022679"/>
    </source>
</evidence>
<dbReference type="EMBL" id="CM000914">
    <property type="protein sequence ID" value="EFG04600.2"/>
    <property type="molecule type" value="Genomic_DNA"/>
</dbReference>
<dbReference type="InterPro" id="IPR020803">
    <property type="entry name" value="MeTfrase_dom"/>
</dbReference>
<dbReference type="InterPro" id="IPR050447">
    <property type="entry name" value="Erg6_SMT_methyltransf"/>
</dbReference>
<sequence>MAVPPDDRPAPGKSTKSRRGKTMTAQQNEITPESVGQAYDRFADAGAATVLGGNLHVGHWDEDHPDVPVAEATDRLTDLVAERLALRPGRHLLDVGCGIGVPALRIAGAHGVRVTGVTVSTQQVAEATRRADRSGVRDQVSFRFADAMSLPFADGSFDDACAIEVLAHLADPAAALAEIRRVVRPGGRLVVSDLCQRQPFTGEGRAVLDEMLSMYEFAGIGSPGEHRAFLAGAGWEVLELTDIGERVRASYGHGAAAFRELARSLEGVAAEGMSRAAEVMEAFGRHPDTGYVLITAQRP</sequence>
<dbReference type="Gene3D" id="3.40.50.150">
    <property type="entry name" value="Vaccinia Virus protein VP39"/>
    <property type="match status" value="1"/>
</dbReference>
<evidence type="ECO:0000313" key="6">
    <source>
        <dbReference type="EMBL" id="EFG04600.2"/>
    </source>
</evidence>
<feature type="compositionally biased region" description="Basic and acidic residues" evidence="4">
    <location>
        <begin position="1"/>
        <end position="10"/>
    </location>
</feature>
<dbReference type="InterPro" id="IPR013216">
    <property type="entry name" value="Methyltransf_11"/>
</dbReference>
<keyword evidence="3" id="KW-0949">S-adenosyl-L-methionine</keyword>
<accession>D5SL07</accession>
<dbReference type="Proteomes" id="UP000002357">
    <property type="component" value="Plasmid pSCL4"/>
</dbReference>